<proteinExistence type="predicted"/>
<feature type="compositionally biased region" description="Basic and acidic residues" evidence="1">
    <location>
        <begin position="559"/>
        <end position="581"/>
    </location>
</feature>
<feature type="compositionally biased region" description="Acidic residues" evidence="1">
    <location>
        <begin position="391"/>
        <end position="400"/>
    </location>
</feature>
<feature type="region of interest" description="Disordered" evidence="1">
    <location>
        <begin position="551"/>
        <end position="583"/>
    </location>
</feature>
<dbReference type="Gene3D" id="1.10.10.60">
    <property type="entry name" value="Homeodomain-like"/>
    <property type="match status" value="1"/>
</dbReference>
<evidence type="ECO:0000313" key="3">
    <source>
        <dbReference type="EMBL" id="CAE6505783.1"/>
    </source>
</evidence>
<evidence type="ECO:0000313" key="4">
    <source>
        <dbReference type="Proteomes" id="UP000663850"/>
    </source>
</evidence>
<feature type="compositionally biased region" description="Pro residues" evidence="1">
    <location>
        <begin position="444"/>
        <end position="460"/>
    </location>
</feature>
<feature type="region of interest" description="Disordered" evidence="1">
    <location>
        <begin position="335"/>
        <end position="497"/>
    </location>
</feature>
<dbReference type="EMBL" id="CAJMWZ010005406">
    <property type="protein sequence ID" value="CAE6505783.1"/>
    <property type="molecule type" value="Genomic_DNA"/>
</dbReference>
<dbReference type="AlphaFoldDB" id="A0A8H3D112"/>
<accession>A0A8H3D112</accession>
<feature type="compositionally biased region" description="Basic and acidic residues" evidence="1">
    <location>
        <begin position="335"/>
        <end position="353"/>
    </location>
</feature>
<protein>
    <recommendedName>
        <fullName evidence="2">TERF2-interacting telomeric protein 1 Myb domain-containing protein</fullName>
    </recommendedName>
</protein>
<feature type="domain" description="TERF2-interacting telomeric protein 1 Myb" evidence="2">
    <location>
        <begin position="266"/>
        <end position="322"/>
    </location>
</feature>
<dbReference type="CDD" id="cd11655">
    <property type="entry name" value="rap1_myb-like"/>
    <property type="match status" value="1"/>
</dbReference>
<reference evidence="3" key="1">
    <citation type="submission" date="2021-01" db="EMBL/GenBank/DDBJ databases">
        <authorList>
            <person name="Kaushik A."/>
        </authorList>
    </citation>
    <scope>NUCLEOTIDE SEQUENCE</scope>
    <source>
        <strain evidence="3">Type strain: AG8-Rh-89/</strain>
    </source>
</reference>
<sequence length="652" mass="73578">MAREHPNIPKASSSQKQVQRFDGESDDDEDMNVNKPGKVAMAKKQSSARDTSRLFVKEIDGREERIKFYIIESNVEWGVIVDLRDQIAECGGKLVNERPEEGYTLVDPRTEEGVFEISSHSTPTRRVVSFLFVEESIKRGRLVPLLELGLFIKMDKPVKFHLHDSLPKDEIGRLRDDILLRGGNPDAELYETQVVIHSRAFRDKLIVNRRWRQIELFETSDWLKSCIEMKRFSLTGAGGRLTVTPAARPIPTSQPGRKPGAPRTEFTEQDDRCLVIWMAYQFGKNQAGRQGNKSYQLLVQDPNQLWWASRHTWHSWRERYKTKRAHFDPLILRAANEREENKTPKKRELREPEFPESEEDDSDEQEDVAQEPAPSTSRARPKRAKRKEQDTSDVVDEQPEPEPAKQIEKRAKRVKISTQPEVAPAIKTSASQKAREAPRLHTPSPAPREPSYAPPSPDPVYPLARVESMREESPATTLGEDQGLEDSQSPTQFENGILDQAVLGGGAQGAIARYNAELAQVAANEMEPEEGDEGYTMDDPDVDVVGVTQVETSPSIDIDVSRSKADESKTESTGESDHYDELGETGETVLDTIEERLSALADAFGAMYSRVEAYYQLAIVDKGMDEAAAYEFTERQLRDSLREEKGKGRASG</sequence>
<feature type="compositionally biased region" description="Acidic residues" evidence="1">
    <location>
        <begin position="354"/>
        <end position="369"/>
    </location>
</feature>
<dbReference type="Proteomes" id="UP000663850">
    <property type="component" value="Unassembled WGS sequence"/>
</dbReference>
<dbReference type="Pfam" id="PF08914">
    <property type="entry name" value="Myb_Rap1"/>
    <property type="match status" value="1"/>
</dbReference>
<comment type="caution">
    <text evidence="3">The sequence shown here is derived from an EMBL/GenBank/DDBJ whole genome shotgun (WGS) entry which is preliminary data.</text>
</comment>
<evidence type="ECO:0000259" key="2">
    <source>
        <dbReference type="Pfam" id="PF08914"/>
    </source>
</evidence>
<dbReference type="InterPro" id="IPR009057">
    <property type="entry name" value="Homeodomain-like_sf"/>
</dbReference>
<gene>
    <name evidence="3" type="ORF">RDB_LOCUS101131</name>
</gene>
<dbReference type="InterPro" id="IPR015010">
    <property type="entry name" value="TERF2IP_Myb"/>
</dbReference>
<feature type="compositionally biased region" description="Polar residues" evidence="1">
    <location>
        <begin position="485"/>
        <end position="494"/>
    </location>
</feature>
<feature type="region of interest" description="Disordered" evidence="1">
    <location>
        <begin position="1"/>
        <end position="46"/>
    </location>
</feature>
<name>A0A8H3D112_9AGAM</name>
<evidence type="ECO:0000256" key="1">
    <source>
        <dbReference type="SAM" id="MobiDB-lite"/>
    </source>
</evidence>
<organism evidence="3 4">
    <name type="scientific">Rhizoctonia solani</name>
    <dbReference type="NCBI Taxonomy" id="456999"/>
    <lineage>
        <taxon>Eukaryota</taxon>
        <taxon>Fungi</taxon>
        <taxon>Dikarya</taxon>
        <taxon>Basidiomycota</taxon>
        <taxon>Agaricomycotina</taxon>
        <taxon>Agaricomycetes</taxon>
        <taxon>Cantharellales</taxon>
        <taxon>Ceratobasidiaceae</taxon>
        <taxon>Rhizoctonia</taxon>
    </lineage>
</organism>
<feature type="region of interest" description="Disordered" evidence="1">
    <location>
        <begin position="245"/>
        <end position="266"/>
    </location>
</feature>
<dbReference type="SUPFAM" id="SSF46689">
    <property type="entry name" value="Homeodomain-like"/>
    <property type="match status" value="1"/>
</dbReference>